<feature type="transmembrane region" description="Helical" evidence="12">
    <location>
        <begin position="139"/>
        <end position="159"/>
    </location>
</feature>
<feature type="transmembrane region" description="Helical" evidence="12">
    <location>
        <begin position="98"/>
        <end position="118"/>
    </location>
</feature>
<dbReference type="PRINTS" id="PR01788">
    <property type="entry name" value="PROSTANOIDR"/>
</dbReference>
<dbReference type="GO" id="GO:0005886">
    <property type="term" value="C:plasma membrane"/>
    <property type="evidence" value="ECO:0007669"/>
    <property type="project" value="UniProtKB-SubCell"/>
</dbReference>
<keyword evidence="9 10" id="KW-0807">Transducer</keyword>
<dbReference type="InterPro" id="IPR008365">
    <property type="entry name" value="Prostanoid_rcpt"/>
</dbReference>
<comment type="caution">
    <text evidence="14">The sequence shown here is derived from an EMBL/GenBank/DDBJ whole genome shotgun (WGS) entry which is preliminary data.</text>
</comment>
<evidence type="ECO:0000313" key="14">
    <source>
        <dbReference type="EMBL" id="KAK3088920.1"/>
    </source>
</evidence>
<evidence type="ECO:0000256" key="1">
    <source>
        <dbReference type="ARBA" id="ARBA00004651"/>
    </source>
</evidence>
<comment type="similarity">
    <text evidence="10">Belongs to the G-protein coupled receptor 1 family.</text>
</comment>
<dbReference type="AlphaFoldDB" id="A0AA89BVI8"/>
<evidence type="ECO:0000256" key="8">
    <source>
        <dbReference type="ARBA" id="ARBA00023180"/>
    </source>
</evidence>
<evidence type="ECO:0000256" key="12">
    <source>
        <dbReference type="SAM" id="Phobius"/>
    </source>
</evidence>
<keyword evidence="8" id="KW-0325">Glycoprotein</keyword>
<keyword evidence="7 10" id="KW-0675">Receptor</keyword>
<dbReference type="PANTHER" id="PTHR11866:SF16">
    <property type="entry name" value="PROSTAGLANDIN E2 RECEPTOR EP4 SUBTYPE-LIKE PROTEIN"/>
    <property type="match status" value="1"/>
</dbReference>
<keyword evidence="15" id="KW-1185">Reference proteome</keyword>
<evidence type="ECO:0000256" key="5">
    <source>
        <dbReference type="ARBA" id="ARBA00023040"/>
    </source>
</evidence>
<feature type="transmembrane region" description="Helical" evidence="12">
    <location>
        <begin position="216"/>
        <end position="235"/>
    </location>
</feature>
<dbReference type="InterPro" id="IPR000276">
    <property type="entry name" value="GPCR_Rhodpsn"/>
</dbReference>
<evidence type="ECO:0000256" key="7">
    <source>
        <dbReference type="ARBA" id="ARBA00023170"/>
    </source>
</evidence>
<proteinExistence type="inferred from homology"/>
<dbReference type="GO" id="GO:0007189">
    <property type="term" value="P:adenylate cyclase-activating G protein-coupled receptor signaling pathway"/>
    <property type="evidence" value="ECO:0007669"/>
    <property type="project" value="TreeGrafter"/>
</dbReference>
<feature type="compositionally biased region" description="Polar residues" evidence="11">
    <location>
        <begin position="258"/>
        <end position="275"/>
    </location>
</feature>
<evidence type="ECO:0000313" key="15">
    <source>
        <dbReference type="Proteomes" id="UP001186944"/>
    </source>
</evidence>
<dbReference type="PRINTS" id="PR00237">
    <property type="entry name" value="GPCRRHODOPSN"/>
</dbReference>
<feature type="region of interest" description="Disordered" evidence="11">
    <location>
        <begin position="254"/>
        <end position="275"/>
    </location>
</feature>
<dbReference type="Proteomes" id="UP001186944">
    <property type="component" value="Unassembled WGS sequence"/>
</dbReference>
<feature type="transmembrane region" description="Helical" evidence="12">
    <location>
        <begin position="28"/>
        <end position="47"/>
    </location>
</feature>
<dbReference type="CDD" id="cd14981">
    <property type="entry name" value="7tmA_Prostanoid_R"/>
    <property type="match status" value="1"/>
</dbReference>
<dbReference type="GO" id="GO:0007204">
    <property type="term" value="P:positive regulation of cytosolic calcium ion concentration"/>
    <property type="evidence" value="ECO:0007669"/>
    <property type="project" value="TreeGrafter"/>
</dbReference>
<keyword evidence="2" id="KW-1003">Cell membrane</keyword>
<feature type="domain" description="G-protein coupled receptors family 1 profile" evidence="13">
    <location>
        <begin position="36"/>
        <end position="275"/>
    </location>
</feature>
<dbReference type="SUPFAM" id="SSF81321">
    <property type="entry name" value="Family A G protein-coupled receptor-like"/>
    <property type="match status" value="1"/>
</dbReference>
<dbReference type="PROSITE" id="PS50262">
    <property type="entry name" value="G_PROTEIN_RECEP_F1_2"/>
    <property type="match status" value="1"/>
</dbReference>
<organism evidence="14 15">
    <name type="scientific">Pinctada imbricata</name>
    <name type="common">Atlantic pearl-oyster</name>
    <name type="synonym">Pinctada martensii</name>
    <dbReference type="NCBI Taxonomy" id="66713"/>
    <lineage>
        <taxon>Eukaryota</taxon>
        <taxon>Metazoa</taxon>
        <taxon>Spiralia</taxon>
        <taxon>Lophotrochozoa</taxon>
        <taxon>Mollusca</taxon>
        <taxon>Bivalvia</taxon>
        <taxon>Autobranchia</taxon>
        <taxon>Pteriomorphia</taxon>
        <taxon>Pterioida</taxon>
        <taxon>Pterioidea</taxon>
        <taxon>Pteriidae</taxon>
        <taxon>Pinctada</taxon>
    </lineage>
</organism>
<keyword evidence="3 10" id="KW-0812">Transmembrane</keyword>
<evidence type="ECO:0000256" key="2">
    <source>
        <dbReference type="ARBA" id="ARBA00022475"/>
    </source>
</evidence>
<evidence type="ECO:0000259" key="13">
    <source>
        <dbReference type="PROSITE" id="PS50262"/>
    </source>
</evidence>
<dbReference type="PROSITE" id="PS00237">
    <property type="entry name" value="G_PROTEIN_RECEP_F1_1"/>
    <property type="match status" value="1"/>
</dbReference>
<sequence>MENVTYLDTSSQSFVTQKINESIVPPSLQFLFGSGGNIIAIVILFVTSKRHKWKPFQRLVSALALTDLYGNILVYPFVIKRYASDFTYDFPYALCQHITFTFSFAFLASAMLVMMMSLDRFLAILFPFVYNVPRKILRTHLLIITTWLSSGIISILPIAGVGKVKLFYPGSWCFIDYANKENYGEIMTYIYAIIGIVNMIKSINNPHSKEDKTELFVIRLAIANSNINPWIYIFLRKENLKLVEQLFNHWRRHGAEQSEPSATTNNTSNESRTDI</sequence>
<evidence type="ECO:0000256" key="6">
    <source>
        <dbReference type="ARBA" id="ARBA00023136"/>
    </source>
</evidence>
<gene>
    <name evidence="14" type="ORF">FSP39_025491</name>
</gene>
<keyword evidence="6 12" id="KW-0472">Membrane</keyword>
<dbReference type="EMBL" id="VSWD01000011">
    <property type="protein sequence ID" value="KAK3088920.1"/>
    <property type="molecule type" value="Genomic_DNA"/>
</dbReference>
<accession>A0AA89BVI8</accession>
<evidence type="ECO:0000256" key="3">
    <source>
        <dbReference type="ARBA" id="ARBA00022692"/>
    </source>
</evidence>
<evidence type="ECO:0000256" key="11">
    <source>
        <dbReference type="SAM" id="MobiDB-lite"/>
    </source>
</evidence>
<evidence type="ECO:0000256" key="10">
    <source>
        <dbReference type="RuleBase" id="RU000688"/>
    </source>
</evidence>
<keyword evidence="5 10" id="KW-0297">G-protein coupled receptor</keyword>
<name>A0AA89BVI8_PINIB</name>
<dbReference type="Gene3D" id="1.20.1070.10">
    <property type="entry name" value="Rhodopsin 7-helix transmembrane proteins"/>
    <property type="match status" value="1"/>
</dbReference>
<dbReference type="Pfam" id="PF00001">
    <property type="entry name" value="7tm_1"/>
    <property type="match status" value="1"/>
</dbReference>
<keyword evidence="4 12" id="KW-1133">Transmembrane helix</keyword>
<dbReference type="PANTHER" id="PTHR11866">
    <property type="entry name" value="G-PROTEIN COUPLED RECEPTOR FAMILY 1 MEMBER"/>
    <property type="match status" value="1"/>
</dbReference>
<protein>
    <recommendedName>
        <fullName evidence="13">G-protein coupled receptors family 1 profile domain-containing protein</fullName>
    </recommendedName>
</protein>
<comment type="subcellular location">
    <subcellularLocation>
        <location evidence="1">Cell membrane</location>
        <topology evidence="1">Multi-pass membrane protein</topology>
    </subcellularLocation>
</comment>
<dbReference type="InterPro" id="IPR017452">
    <property type="entry name" value="GPCR_Rhodpsn_7TM"/>
</dbReference>
<evidence type="ECO:0000256" key="4">
    <source>
        <dbReference type="ARBA" id="ARBA00022989"/>
    </source>
</evidence>
<feature type="transmembrane region" description="Helical" evidence="12">
    <location>
        <begin position="186"/>
        <end position="204"/>
    </location>
</feature>
<evidence type="ECO:0000256" key="9">
    <source>
        <dbReference type="ARBA" id="ARBA00023224"/>
    </source>
</evidence>
<reference evidence="14" key="1">
    <citation type="submission" date="2019-08" db="EMBL/GenBank/DDBJ databases">
        <title>The improved chromosome-level genome for the pearl oyster Pinctada fucata martensii using PacBio sequencing and Hi-C.</title>
        <authorList>
            <person name="Zheng Z."/>
        </authorList>
    </citation>
    <scope>NUCLEOTIDE SEQUENCE</scope>
    <source>
        <strain evidence="14">ZZ-2019</strain>
        <tissue evidence="14">Adductor muscle</tissue>
    </source>
</reference>
<feature type="transmembrane region" description="Helical" evidence="12">
    <location>
        <begin position="59"/>
        <end position="78"/>
    </location>
</feature>
<dbReference type="GO" id="GO:0004930">
    <property type="term" value="F:G protein-coupled receptor activity"/>
    <property type="evidence" value="ECO:0007669"/>
    <property type="project" value="UniProtKB-KW"/>
</dbReference>